<dbReference type="OrthoDB" id="10262528at2759"/>
<keyword evidence="3" id="KW-1185">Reference proteome</keyword>
<organism evidence="2 3">
    <name type="scientific">Diabrotica balteata</name>
    <name type="common">Banded cucumber beetle</name>
    <dbReference type="NCBI Taxonomy" id="107213"/>
    <lineage>
        <taxon>Eukaryota</taxon>
        <taxon>Metazoa</taxon>
        <taxon>Ecdysozoa</taxon>
        <taxon>Arthropoda</taxon>
        <taxon>Hexapoda</taxon>
        <taxon>Insecta</taxon>
        <taxon>Pterygota</taxon>
        <taxon>Neoptera</taxon>
        <taxon>Endopterygota</taxon>
        <taxon>Coleoptera</taxon>
        <taxon>Polyphaga</taxon>
        <taxon>Cucujiformia</taxon>
        <taxon>Chrysomeloidea</taxon>
        <taxon>Chrysomelidae</taxon>
        <taxon>Galerucinae</taxon>
        <taxon>Diabroticina</taxon>
        <taxon>Diabroticites</taxon>
        <taxon>Diabrotica</taxon>
    </lineage>
</organism>
<comment type="similarity">
    <text evidence="1">Belongs to the STXBP/unc-18/SEC1 family.</text>
</comment>
<dbReference type="AlphaFoldDB" id="A0A9N9XCR7"/>
<dbReference type="EMBL" id="OU898281">
    <property type="protein sequence ID" value="CAG9836436.1"/>
    <property type="molecule type" value="Genomic_DNA"/>
</dbReference>
<protein>
    <recommendedName>
        <fullName evidence="4">Vacuolar protein sorting-associated protein 33B</fullName>
    </recommendedName>
</protein>
<sequence length="599" mass="68467">MDITTKLLALQEISKAQLSKILNVVSNPKYLIIEPSLIRPLDRVCGATWLKGNGIEKIFKLEPVNPYAGSNVVFYMIYFDTTVFKQVVDQIRSQIENIEQPVKNKFHIIVVPCYNCAFENELEKLGVYGTIRIHHFQWMPLHLDTSLLSLEIPNLYSSLFVYKNFTYLPVLSKCLWQLNFVIGKPRFILCLGEYSKAIVAQFDQCCEDRGETDRLESDFGALIIMDRNIDYTSALLTPGTYAALLAEIYNVSAGICEKKKEQLEKFDAKCNPLPEKQSINFSLDSNIDSIYYDIKNRYFTEVLSVLSNLTKELKTEKMSSMEMALDEIKQYVQTQLQATKSKKKFITNHLQAAESIINILGHRYENQKMVEHNIVRNNDRALNLNYLEEVLNTENDKYITLRLFCLLILFQPMSESEIKTFWLKFLHQFGFNYGFAFHNLLNIGFIPEPVETTGSLNIQGKLKIPIFSSSNCLINSKNLKQIPPDPTTVNLKFPTCTSYVFGGNYIPLITQIAGMILNSIPLDEIRTKLEVFGHLSLRNERGYPLQNRMVLIYIIGGVTYAEIAACNLLETLTGTQIVILSDRVVTGNDLMQGILDYPK</sequence>
<dbReference type="InterPro" id="IPR001619">
    <property type="entry name" value="Sec1-like"/>
</dbReference>
<reference evidence="2" key="1">
    <citation type="submission" date="2022-01" db="EMBL/GenBank/DDBJ databases">
        <authorList>
            <person name="King R."/>
        </authorList>
    </citation>
    <scope>NUCLEOTIDE SEQUENCE</scope>
</reference>
<dbReference type="InterPro" id="IPR027482">
    <property type="entry name" value="Sec1-like_dom2"/>
</dbReference>
<evidence type="ECO:0000256" key="1">
    <source>
        <dbReference type="ARBA" id="ARBA00009884"/>
    </source>
</evidence>
<evidence type="ECO:0000313" key="2">
    <source>
        <dbReference type="EMBL" id="CAG9836436.1"/>
    </source>
</evidence>
<name>A0A9N9XCR7_DIABA</name>
<dbReference type="Gene3D" id="3.40.50.2060">
    <property type="match status" value="1"/>
</dbReference>
<evidence type="ECO:0000313" key="3">
    <source>
        <dbReference type="Proteomes" id="UP001153709"/>
    </source>
</evidence>
<dbReference type="Gene3D" id="3.40.50.1910">
    <property type="match status" value="2"/>
</dbReference>
<gene>
    <name evidence="2" type="ORF">DIABBA_LOCUS9523</name>
</gene>
<evidence type="ECO:0008006" key="4">
    <source>
        <dbReference type="Google" id="ProtNLM"/>
    </source>
</evidence>
<dbReference type="InterPro" id="IPR043154">
    <property type="entry name" value="Sec-1-like_dom1"/>
</dbReference>
<accession>A0A9N9XCR7</accession>
<dbReference type="InterPro" id="IPR043155">
    <property type="entry name" value="VPS33_dom3b"/>
</dbReference>
<dbReference type="InterPro" id="IPR036045">
    <property type="entry name" value="Sec1-like_sf"/>
</dbReference>
<dbReference type="Gene3D" id="1.25.40.850">
    <property type="match status" value="1"/>
</dbReference>
<dbReference type="SUPFAM" id="SSF56815">
    <property type="entry name" value="Sec1/munc18-like (SM) proteins"/>
    <property type="match status" value="1"/>
</dbReference>
<dbReference type="GO" id="GO:0016192">
    <property type="term" value="P:vesicle-mediated transport"/>
    <property type="evidence" value="ECO:0007669"/>
    <property type="project" value="InterPro"/>
</dbReference>
<dbReference type="Pfam" id="PF00995">
    <property type="entry name" value="Sec1"/>
    <property type="match status" value="1"/>
</dbReference>
<proteinExistence type="inferred from homology"/>
<dbReference type="Proteomes" id="UP001153709">
    <property type="component" value="Chromosome 6"/>
</dbReference>
<dbReference type="PANTHER" id="PTHR11679">
    <property type="entry name" value="VESICLE PROTEIN SORTING-ASSOCIATED"/>
    <property type="match status" value="1"/>
</dbReference>